<dbReference type="Gene3D" id="3.90.1380.10">
    <property type="entry name" value="Threonine synthase, N-terminal domain"/>
    <property type="match status" value="1"/>
</dbReference>
<dbReference type="GO" id="GO:0004795">
    <property type="term" value="F:threonine synthase activity"/>
    <property type="evidence" value="ECO:0007669"/>
    <property type="project" value="UniProtKB-UniRule"/>
</dbReference>
<dbReference type="EMBL" id="FNYK01000002">
    <property type="protein sequence ID" value="SEI39052.1"/>
    <property type="molecule type" value="Genomic_DNA"/>
</dbReference>
<dbReference type="InterPro" id="IPR029144">
    <property type="entry name" value="Thr_synth_N"/>
</dbReference>
<feature type="modified residue" description="N6-(pyridoxal phosphate)lysine" evidence="5">
    <location>
        <position position="111"/>
    </location>
</feature>
<name>A0A1H6QJB8_9FIRM</name>
<dbReference type="OrthoDB" id="9763107at2"/>
<keyword evidence="3 5" id="KW-0663">Pyridoxal phosphate</keyword>
<proteinExistence type="inferred from homology"/>
<dbReference type="Gene3D" id="3.40.50.1100">
    <property type="match status" value="2"/>
</dbReference>
<reference evidence="9" key="1">
    <citation type="submission" date="2016-10" db="EMBL/GenBank/DDBJ databases">
        <authorList>
            <person name="Varghese N."/>
        </authorList>
    </citation>
    <scope>NUCLEOTIDE SEQUENCE [LARGE SCALE GENOMIC DNA]</scope>
    <source>
        <strain evidence="9">DSM 20406</strain>
    </source>
</reference>
<dbReference type="InterPro" id="IPR037158">
    <property type="entry name" value="Thr_synth_N_sf"/>
</dbReference>
<feature type="domain" description="Tryptophan synthase beta chain-like PALP" evidence="6">
    <location>
        <begin position="97"/>
        <end position="412"/>
    </location>
</feature>
<dbReference type="Proteomes" id="UP000183028">
    <property type="component" value="Unassembled WGS sequence"/>
</dbReference>
<dbReference type="InterPro" id="IPR036052">
    <property type="entry name" value="TrpB-like_PALP_sf"/>
</dbReference>
<accession>A0A1H6QJB8</accession>
<dbReference type="PANTHER" id="PTHR43515:SF1">
    <property type="entry name" value="THREONINE SYNTHASE-LIKE 1"/>
    <property type="match status" value="1"/>
</dbReference>
<evidence type="ECO:0000313" key="8">
    <source>
        <dbReference type="EMBL" id="SEI39052.1"/>
    </source>
</evidence>
<evidence type="ECO:0000256" key="5">
    <source>
        <dbReference type="PIRSR" id="PIRSR604450-51"/>
    </source>
</evidence>
<comment type="cofactor">
    <cofactor evidence="1 5">
        <name>pyridoxal 5'-phosphate</name>
        <dbReference type="ChEBI" id="CHEBI:597326"/>
    </cofactor>
</comment>
<organism evidence="8 9">
    <name type="scientific">Sharpea azabuensis</name>
    <dbReference type="NCBI Taxonomy" id="322505"/>
    <lineage>
        <taxon>Bacteria</taxon>
        <taxon>Bacillati</taxon>
        <taxon>Bacillota</taxon>
        <taxon>Erysipelotrichia</taxon>
        <taxon>Erysipelotrichales</taxon>
        <taxon>Coprobacillaceae</taxon>
        <taxon>Sharpea</taxon>
    </lineage>
</organism>
<keyword evidence="9" id="KW-1185">Reference proteome</keyword>
<dbReference type="CDD" id="cd01560">
    <property type="entry name" value="Thr-synth_2"/>
    <property type="match status" value="1"/>
</dbReference>
<dbReference type="RefSeq" id="WP_033162071.1">
    <property type="nucleotide sequence ID" value="NZ_FNYK01000002.1"/>
</dbReference>
<dbReference type="InterPro" id="IPR001926">
    <property type="entry name" value="TrpB-like_PALP"/>
</dbReference>
<dbReference type="GeneID" id="54119474"/>
<evidence type="ECO:0000256" key="2">
    <source>
        <dbReference type="ARBA" id="ARBA00005517"/>
    </source>
</evidence>
<protein>
    <recommendedName>
        <fullName evidence="4">Threonine synthase</fullName>
        <ecNumber evidence="4">4.2.3.1</ecNumber>
    </recommendedName>
</protein>
<dbReference type="InterPro" id="IPR004450">
    <property type="entry name" value="Thr_synthase-like"/>
</dbReference>
<dbReference type="eggNOG" id="COG0498">
    <property type="taxonomic scope" value="Bacteria"/>
</dbReference>
<evidence type="ECO:0000259" key="7">
    <source>
        <dbReference type="Pfam" id="PF14821"/>
    </source>
</evidence>
<feature type="domain" description="Threonine synthase N-terminal" evidence="7">
    <location>
        <begin position="5"/>
        <end position="79"/>
    </location>
</feature>
<dbReference type="PANTHER" id="PTHR43515">
    <property type="entry name" value="THREONINE SYNTHASE-LIKE 1"/>
    <property type="match status" value="1"/>
</dbReference>
<evidence type="ECO:0000256" key="3">
    <source>
        <dbReference type="ARBA" id="ARBA00022898"/>
    </source>
</evidence>
<dbReference type="EC" id="4.2.3.1" evidence="4"/>
<dbReference type="SUPFAM" id="SSF53686">
    <property type="entry name" value="Tryptophan synthase beta subunit-like PLP-dependent enzymes"/>
    <property type="match status" value="1"/>
</dbReference>
<sequence>MDKLYKSTRGGQTPIDFYNAILQGIASDGGLLVPDFAFEKKDLHALLKLDYVDLATEVISAFTPDGTKEEIRALAKEAYASGLFDEGVVPLKKAGGLYVAELFHGQTAAFKDMALSLLPHFMTYSLKKKGENREVMILAATSGDTGKAALEGFKDVPGTTIKVFYPIDGVSNIQKQQMVTTTGNNVEVVGIHGNFDDAQRAVKEAFASAKLKALCEEHNVFLSSANSINIGRLIPQIVYYFHSYLTLVRDGTIELGHQVNFTVPSGNFGNCLAGWIAKQMGLPVHRFIVASNKNNILTDFFKTGEYDARREFYKTNAPAMDILVSSNLERLVYFMVNGDTAKVKSFMDELNKDGIYRIDEETLKTIQDQFSAGFLSEEEVLETIKTVYVDHGYLLDTHTAVGYGVYEEYFRNTGDTTPTVLLSTASPYKFPESVYEALTGKKEDVYQAIDDLHKLTAVEIPYPLKGIKDRKVLHKGVIDKEEILDFVAKRIEEL</sequence>
<dbReference type="NCBIfam" id="TIGR00260">
    <property type="entry name" value="thrC"/>
    <property type="match status" value="1"/>
</dbReference>
<evidence type="ECO:0000256" key="4">
    <source>
        <dbReference type="NCBIfam" id="TIGR00260"/>
    </source>
</evidence>
<dbReference type="STRING" id="322505.SAMN04487836_11426"/>
<dbReference type="Pfam" id="PF14821">
    <property type="entry name" value="Thr_synth_N"/>
    <property type="match status" value="1"/>
</dbReference>
<dbReference type="GO" id="GO:0005737">
    <property type="term" value="C:cytoplasm"/>
    <property type="evidence" value="ECO:0007669"/>
    <property type="project" value="TreeGrafter"/>
</dbReference>
<dbReference type="AlphaFoldDB" id="A0A1H6QJB8"/>
<evidence type="ECO:0000256" key="1">
    <source>
        <dbReference type="ARBA" id="ARBA00001933"/>
    </source>
</evidence>
<comment type="similarity">
    <text evidence="2">Belongs to the threonine synthase family.</text>
</comment>
<evidence type="ECO:0000259" key="6">
    <source>
        <dbReference type="Pfam" id="PF00291"/>
    </source>
</evidence>
<evidence type="ECO:0000313" key="9">
    <source>
        <dbReference type="Proteomes" id="UP000183028"/>
    </source>
</evidence>
<dbReference type="Pfam" id="PF00291">
    <property type="entry name" value="PALP"/>
    <property type="match status" value="1"/>
</dbReference>
<dbReference type="GO" id="GO:0009088">
    <property type="term" value="P:threonine biosynthetic process"/>
    <property type="evidence" value="ECO:0007669"/>
    <property type="project" value="UniProtKB-UniRule"/>
</dbReference>
<gene>
    <name evidence="8" type="ORF">SAMN04487834_100228</name>
</gene>